<dbReference type="Proteomes" id="UP000020467">
    <property type="component" value="Unassembled WGS sequence"/>
</dbReference>
<keyword evidence="2" id="KW-0813">Transport</keyword>
<organism evidence="8 9">
    <name type="scientific">Colletotrichum fioriniae PJ7</name>
    <dbReference type="NCBI Taxonomy" id="1445577"/>
    <lineage>
        <taxon>Eukaryota</taxon>
        <taxon>Fungi</taxon>
        <taxon>Dikarya</taxon>
        <taxon>Ascomycota</taxon>
        <taxon>Pezizomycotina</taxon>
        <taxon>Sordariomycetes</taxon>
        <taxon>Hypocreomycetidae</taxon>
        <taxon>Glomerellales</taxon>
        <taxon>Glomerellaceae</taxon>
        <taxon>Colletotrichum</taxon>
        <taxon>Colletotrichum acutatum species complex</taxon>
    </lineage>
</organism>
<feature type="transmembrane region" description="Helical" evidence="7">
    <location>
        <begin position="419"/>
        <end position="441"/>
    </location>
</feature>
<dbReference type="KEGG" id="cfj:CFIO01_13069"/>
<dbReference type="Pfam" id="PF07690">
    <property type="entry name" value="MFS_1"/>
    <property type="match status" value="1"/>
</dbReference>
<keyword evidence="4 7" id="KW-1133">Transmembrane helix</keyword>
<dbReference type="HOGENOM" id="CLU_001265_4_3_1"/>
<feature type="transmembrane region" description="Helical" evidence="7">
    <location>
        <begin position="137"/>
        <end position="155"/>
    </location>
</feature>
<dbReference type="GO" id="GO:0015233">
    <property type="term" value="F:pantothenate transmembrane transporter activity"/>
    <property type="evidence" value="ECO:0007669"/>
    <property type="project" value="TreeGrafter"/>
</dbReference>
<keyword evidence="3 7" id="KW-0812">Transmembrane</keyword>
<dbReference type="GO" id="GO:0098717">
    <property type="term" value="P:pantothenate import across plasma membrane"/>
    <property type="evidence" value="ECO:0007669"/>
    <property type="project" value="TreeGrafter"/>
</dbReference>
<feature type="transmembrane region" description="Helical" evidence="7">
    <location>
        <begin position="327"/>
        <end position="347"/>
    </location>
</feature>
<protein>
    <submittedName>
        <fullName evidence="8">Major facilitator superfamily transporter</fullName>
    </submittedName>
</protein>
<feature type="transmembrane region" description="Helical" evidence="7">
    <location>
        <begin position="80"/>
        <end position="100"/>
    </location>
</feature>
<feature type="transmembrane region" description="Helical" evidence="7">
    <location>
        <begin position="39"/>
        <end position="60"/>
    </location>
</feature>
<proteinExistence type="inferred from homology"/>
<feature type="transmembrane region" description="Helical" evidence="7">
    <location>
        <begin position="447"/>
        <end position="470"/>
    </location>
</feature>
<dbReference type="GO" id="GO:0005886">
    <property type="term" value="C:plasma membrane"/>
    <property type="evidence" value="ECO:0007669"/>
    <property type="project" value="TreeGrafter"/>
</dbReference>
<evidence type="ECO:0000256" key="6">
    <source>
        <dbReference type="ARBA" id="ARBA00037968"/>
    </source>
</evidence>
<evidence type="ECO:0000256" key="4">
    <source>
        <dbReference type="ARBA" id="ARBA00022989"/>
    </source>
</evidence>
<sequence>MMASEIMSADNRSVGEKVRTFFLGEGAKTKEERRLVQKIDFFILTYCCLSYFFNFLAAFANAYVAGLREALYMSGHDYNTVLSVTTAGMAIGQIPHGLIIQKVPPRIWLPSMVVVWAALTMVSATVKTVTQLCVVRFFLGLAEASTYAGTIYIIGSWYTPSEIAKRTAIFTASGQVGTMFAGVMMAAIYKGMGGLGGLGGWQWVFLIGKTLLSKSKAKLANRLRDGIITLPVAFFGFYYFPDIPENTKALYLSDSEKKLAVSRLPPIKEGGHSISPISLMKRLVMSSTFWILLFWSPVCATLEAWAVQNNFLIWLKYQSSHFSQSQINTYPLGVQAVGIVSNMFAAWHMDVTGTRIPMASLAIVLQLVCAVLLIIPNIPFAGTFFAFYLSGTAYMVNPLIFGWASIILQRSGDDAVRSVTVYCMNVGSLTLYTFWGIVFYSADEAPYWRKGCIVMIVCCFVMLGYMWAVWKLDKHTLEKFAQPVSLDAETRTRMSEVVSEVQMSDSNDVQKRIGPEKMMSI</sequence>
<dbReference type="PANTHER" id="PTHR43791">
    <property type="entry name" value="PERMEASE-RELATED"/>
    <property type="match status" value="1"/>
</dbReference>
<keyword evidence="5 7" id="KW-0472">Membrane</keyword>
<evidence type="ECO:0000256" key="7">
    <source>
        <dbReference type="SAM" id="Phobius"/>
    </source>
</evidence>
<evidence type="ECO:0000256" key="5">
    <source>
        <dbReference type="ARBA" id="ARBA00023136"/>
    </source>
</evidence>
<dbReference type="InterPro" id="IPR036259">
    <property type="entry name" value="MFS_trans_sf"/>
</dbReference>
<dbReference type="AlphaFoldDB" id="A0A010S336"/>
<dbReference type="PANTHER" id="PTHR43791:SF4">
    <property type="entry name" value="PANTOTHENATE TRANSPORTER FEN2"/>
    <property type="match status" value="1"/>
</dbReference>
<reference evidence="8 9" key="1">
    <citation type="submission" date="2014-02" db="EMBL/GenBank/DDBJ databases">
        <title>The genome sequence of Colletotrichum fioriniae PJ7.</title>
        <authorList>
            <person name="Baroncelli R."/>
            <person name="Thon M.R."/>
        </authorList>
    </citation>
    <scope>NUCLEOTIDE SEQUENCE [LARGE SCALE GENOMIC DNA]</scope>
    <source>
        <strain evidence="8 9">PJ7</strain>
    </source>
</reference>
<name>A0A010S336_9PEZI</name>
<gene>
    <name evidence="8" type="ORF">CFIO01_13069</name>
</gene>
<evidence type="ECO:0000313" key="9">
    <source>
        <dbReference type="Proteomes" id="UP000020467"/>
    </source>
</evidence>
<feature type="transmembrane region" description="Helical" evidence="7">
    <location>
        <begin position="107"/>
        <end position="125"/>
    </location>
</feature>
<evidence type="ECO:0000313" key="8">
    <source>
        <dbReference type="EMBL" id="EXF78993.1"/>
    </source>
</evidence>
<feature type="transmembrane region" description="Helical" evidence="7">
    <location>
        <begin position="384"/>
        <end position="407"/>
    </location>
</feature>
<feature type="transmembrane region" description="Helical" evidence="7">
    <location>
        <begin position="289"/>
        <end position="307"/>
    </location>
</feature>
<dbReference type="SUPFAM" id="SSF103473">
    <property type="entry name" value="MFS general substrate transporter"/>
    <property type="match status" value="1"/>
</dbReference>
<feature type="transmembrane region" description="Helical" evidence="7">
    <location>
        <begin position="359"/>
        <end position="378"/>
    </location>
</feature>
<evidence type="ECO:0000256" key="1">
    <source>
        <dbReference type="ARBA" id="ARBA00004141"/>
    </source>
</evidence>
<dbReference type="OrthoDB" id="3639251at2759"/>
<evidence type="ECO:0000256" key="3">
    <source>
        <dbReference type="ARBA" id="ARBA00022692"/>
    </source>
</evidence>
<dbReference type="EMBL" id="JARH01000589">
    <property type="protein sequence ID" value="EXF78993.1"/>
    <property type="molecule type" value="Genomic_DNA"/>
</dbReference>
<comment type="caution">
    <text evidence="8">The sequence shown here is derived from an EMBL/GenBank/DDBJ whole genome shotgun (WGS) entry which is preliminary data.</text>
</comment>
<comment type="similarity">
    <text evidence="6">Belongs to the major facilitator superfamily. Allantoate permease family.</text>
</comment>
<accession>A0A010S336</accession>
<dbReference type="FunFam" id="1.20.1250.20:FF:000065">
    <property type="entry name" value="Putative MFS pantothenate transporter"/>
    <property type="match status" value="1"/>
</dbReference>
<dbReference type="InterPro" id="IPR011701">
    <property type="entry name" value="MFS"/>
</dbReference>
<evidence type="ECO:0000256" key="2">
    <source>
        <dbReference type="ARBA" id="ARBA00022448"/>
    </source>
</evidence>
<dbReference type="Gene3D" id="1.20.1250.20">
    <property type="entry name" value="MFS general substrate transporter like domains"/>
    <property type="match status" value="1"/>
</dbReference>
<comment type="subcellular location">
    <subcellularLocation>
        <location evidence="1">Membrane</location>
        <topology evidence="1">Multi-pass membrane protein</topology>
    </subcellularLocation>
</comment>
<keyword evidence="9" id="KW-1185">Reference proteome</keyword>
<dbReference type="eggNOG" id="KOG2533">
    <property type="taxonomic scope" value="Eukaryota"/>
</dbReference>